<organism evidence="9">
    <name type="scientific">Ananas comosus var. bracteatus</name>
    <name type="common">red pineapple</name>
    <dbReference type="NCBI Taxonomy" id="296719"/>
    <lineage>
        <taxon>Eukaryota</taxon>
        <taxon>Viridiplantae</taxon>
        <taxon>Streptophyta</taxon>
        <taxon>Embryophyta</taxon>
        <taxon>Tracheophyta</taxon>
        <taxon>Spermatophyta</taxon>
        <taxon>Magnoliopsida</taxon>
        <taxon>Liliopsida</taxon>
        <taxon>Poales</taxon>
        <taxon>Bromeliaceae</taxon>
        <taxon>Bromelioideae</taxon>
        <taxon>Ananas</taxon>
    </lineage>
</organism>
<evidence type="ECO:0000256" key="5">
    <source>
        <dbReference type="ARBA" id="ARBA00022989"/>
    </source>
</evidence>
<evidence type="ECO:0000256" key="6">
    <source>
        <dbReference type="ARBA" id="ARBA00023002"/>
    </source>
</evidence>
<sequence length="226" mass="26044">MIKCCVDAQFAFYVIVKKALGLTPEDPETEQLRKEFMALYKGLYALPINLPGYTHWKALKEEHLECMKSKEENGKGKLTWDDYKNMEFTQNVISETLRVGNVAPYVWKKATKDIEFKGYFIPEGTTVITYLAAVHLDSSAFENPEQFNPWRLDTNKDVKKASNLLPFGGGHVRHCMGSELAMVEISILLHFLMLSYDWEFVDPISIPHSIWMVQIDLAFEEQHPYA</sequence>
<keyword evidence="3" id="KW-0812">Transmembrane</keyword>
<dbReference type="PRINTS" id="PR00359">
    <property type="entry name" value="BP450"/>
</dbReference>
<proteinExistence type="inferred from homology"/>
<gene>
    <name evidence="9" type="ORF">CB5_LOCUS26973</name>
</gene>
<keyword evidence="4" id="KW-0479">Metal-binding</keyword>
<dbReference type="AlphaFoldDB" id="A0A6V7QKQ0"/>
<dbReference type="GO" id="GO:0020037">
    <property type="term" value="F:heme binding"/>
    <property type="evidence" value="ECO:0007669"/>
    <property type="project" value="InterPro"/>
</dbReference>
<keyword evidence="6" id="KW-0560">Oxidoreductase</keyword>
<dbReference type="GO" id="GO:0005506">
    <property type="term" value="F:iron ion binding"/>
    <property type="evidence" value="ECO:0007669"/>
    <property type="project" value="InterPro"/>
</dbReference>
<dbReference type="InterPro" id="IPR036396">
    <property type="entry name" value="Cyt_P450_sf"/>
</dbReference>
<evidence type="ECO:0000256" key="1">
    <source>
        <dbReference type="ARBA" id="ARBA00004167"/>
    </source>
</evidence>
<dbReference type="GO" id="GO:0016705">
    <property type="term" value="F:oxidoreductase activity, acting on paired donors, with incorporation or reduction of molecular oxygen"/>
    <property type="evidence" value="ECO:0007669"/>
    <property type="project" value="InterPro"/>
</dbReference>
<keyword evidence="5" id="KW-1133">Transmembrane helix</keyword>
<accession>A0A6V7QKQ0</accession>
<dbReference type="Pfam" id="PF00067">
    <property type="entry name" value="p450"/>
    <property type="match status" value="1"/>
</dbReference>
<keyword evidence="8" id="KW-0472">Membrane</keyword>
<dbReference type="GO" id="GO:0016020">
    <property type="term" value="C:membrane"/>
    <property type="evidence" value="ECO:0007669"/>
    <property type="project" value="UniProtKB-SubCell"/>
</dbReference>
<evidence type="ECO:0000256" key="2">
    <source>
        <dbReference type="ARBA" id="ARBA00010617"/>
    </source>
</evidence>
<dbReference type="SUPFAM" id="SSF48264">
    <property type="entry name" value="Cytochrome P450"/>
    <property type="match status" value="1"/>
</dbReference>
<evidence type="ECO:0000256" key="4">
    <source>
        <dbReference type="ARBA" id="ARBA00022723"/>
    </source>
</evidence>
<dbReference type="PANTHER" id="PTHR24286:SF194">
    <property type="entry name" value="STEROID (22S)-HYDROXYLASE"/>
    <property type="match status" value="1"/>
</dbReference>
<evidence type="ECO:0000256" key="7">
    <source>
        <dbReference type="ARBA" id="ARBA00023004"/>
    </source>
</evidence>
<dbReference type="GO" id="GO:0004497">
    <property type="term" value="F:monooxygenase activity"/>
    <property type="evidence" value="ECO:0007669"/>
    <property type="project" value="InterPro"/>
</dbReference>
<name>A0A6V7QKQ0_ANACO</name>
<dbReference type="Gene3D" id="1.10.630.10">
    <property type="entry name" value="Cytochrome P450"/>
    <property type="match status" value="1"/>
</dbReference>
<reference evidence="9" key="1">
    <citation type="submission" date="2020-07" db="EMBL/GenBank/DDBJ databases">
        <authorList>
            <person name="Lin J."/>
        </authorList>
    </citation>
    <scope>NUCLEOTIDE SEQUENCE</scope>
</reference>
<dbReference type="PANTHER" id="PTHR24286">
    <property type="entry name" value="CYTOCHROME P450 26"/>
    <property type="match status" value="1"/>
</dbReference>
<comment type="subcellular location">
    <subcellularLocation>
        <location evidence="1">Membrane</location>
        <topology evidence="1">Single-pass membrane protein</topology>
    </subcellularLocation>
</comment>
<dbReference type="EMBL" id="LR862137">
    <property type="protein sequence ID" value="CAD1843762.1"/>
    <property type="molecule type" value="Genomic_DNA"/>
</dbReference>
<protein>
    <submittedName>
        <fullName evidence="9">Uncharacterized protein</fullName>
    </submittedName>
</protein>
<dbReference type="GO" id="GO:0016125">
    <property type="term" value="P:sterol metabolic process"/>
    <property type="evidence" value="ECO:0007669"/>
    <property type="project" value="TreeGrafter"/>
</dbReference>
<evidence type="ECO:0000313" key="9">
    <source>
        <dbReference type="EMBL" id="CAD1843762.1"/>
    </source>
</evidence>
<evidence type="ECO:0000256" key="8">
    <source>
        <dbReference type="ARBA" id="ARBA00023136"/>
    </source>
</evidence>
<keyword evidence="7" id="KW-0408">Iron</keyword>
<dbReference type="InterPro" id="IPR002397">
    <property type="entry name" value="Cyt_P450_B"/>
</dbReference>
<comment type="similarity">
    <text evidence="2">Belongs to the cytochrome P450 family.</text>
</comment>
<dbReference type="InterPro" id="IPR001128">
    <property type="entry name" value="Cyt_P450"/>
</dbReference>
<evidence type="ECO:0000256" key="3">
    <source>
        <dbReference type="ARBA" id="ARBA00022692"/>
    </source>
</evidence>